<keyword evidence="1" id="KW-1133">Transmembrane helix</keyword>
<dbReference type="InterPro" id="IPR021215">
    <property type="entry name" value="DUF2752"/>
</dbReference>
<protein>
    <recommendedName>
        <fullName evidence="4">DUF2752 domain-containing protein</fullName>
    </recommendedName>
</protein>
<comment type="caution">
    <text evidence="2">The sequence shown here is derived from an EMBL/GenBank/DDBJ whole genome shotgun (WGS) entry which is preliminary data.</text>
</comment>
<dbReference type="OrthoDB" id="9815897at2"/>
<dbReference type="EMBL" id="LSDA01000113">
    <property type="protein sequence ID" value="KXB55360.1"/>
    <property type="molecule type" value="Genomic_DNA"/>
</dbReference>
<proteinExistence type="predicted"/>
<evidence type="ECO:0000256" key="1">
    <source>
        <dbReference type="SAM" id="Phobius"/>
    </source>
</evidence>
<dbReference type="STRING" id="467210.HMPREF1866_02165"/>
<keyword evidence="3" id="KW-1185">Reference proteome</keyword>
<evidence type="ECO:0000313" key="3">
    <source>
        <dbReference type="Proteomes" id="UP000070394"/>
    </source>
</evidence>
<accession>A0A133ZIW8</accession>
<keyword evidence="1" id="KW-0812">Transmembrane</keyword>
<dbReference type="RefSeq" id="WP_009446247.1">
    <property type="nucleotide sequence ID" value="NZ_KQ959840.1"/>
</dbReference>
<keyword evidence="1" id="KW-0472">Membrane</keyword>
<reference evidence="3" key="1">
    <citation type="submission" date="2016-01" db="EMBL/GenBank/DDBJ databases">
        <authorList>
            <person name="Mitreva M."/>
            <person name="Pepin K.H."/>
            <person name="Mihindukulasuriya K.A."/>
            <person name="Fulton R."/>
            <person name="Fronick C."/>
            <person name="O'Laughlin M."/>
            <person name="Miner T."/>
            <person name="Herter B."/>
            <person name="Rosa B.A."/>
            <person name="Cordes M."/>
            <person name="Tomlinson C."/>
            <person name="Wollam A."/>
            <person name="Palsikar V.B."/>
            <person name="Mardis E.R."/>
            <person name="Wilson R.K."/>
        </authorList>
    </citation>
    <scope>NUCLEOTIDE SEQUENCE [LARGE SCALE GENOMIC DNA]</scope>
    <source>
        <strain evidence="3">DNF00896</strain>
    </source>
</reference>
<dbReference type="Pfam" id="PF10825">
    <property type="entry name" value="DUF2752"/>
    <property type="match status" value="1"/>
</dbReference>
<dbReference type="AlphaFoldDB" id="A0A133ZIW8"/>
<gene>
    <name evidence="2" type="ORF">HMPREF1866_02165</name>
</gene>
<feature type="transmembrane region" description="Helical" evidence="1">
    <location>
        <begin position="51"/>
        <end position="69"/>
    </location>
</feature>
<evidence type="ECO:0008006" key="4">
    <source>
        <dbReference type="Google" id="ProtNLM"/>
    </source>
</evidence>
<feature type="transmembrane region" description="Helical" evidence="1">
    <location>
        <begin position="81"/>
        <end position="99"/>
    </location>
</feature>
<sequence>MERIFDKLVKPLPPCAFHEFTGLYCPGCGGTRAVRFLIRGNVEKSFIYNPIVLYTVIATFIFFAFVVKYKISGRRLNKDKIILPMLYIGVVIMLLNWVVKDWFLVFRGIDLLK</sequence>
<dbReference type="Proteomes" id="UP000070394">
    <property type="component" value="Unassembled WGS sequence"/>
</dbReference>
<name>A0A133ZIW8_9FIRM</name>
<evidence type="ECO:0000313" key="2">
    <source>
        <dbReference type="EMBL" id="KXB55360.1"/>
    </source>
</evidence>
<dbReference type="PATRIC" id="fig|467210.3.peg.2143"/>
<organism evidence="2 3">
    <name type="scientific">Lachnoanaerobaculum saburreum</name>
    <dbReference type="NCBI Taxonomy" id="467210"/>
    <lineage>
        <taxon>Bacteria</taxon>
        <taxon>Bacillati</taxon>
        <taxon>Bacillota</taxon>
        <taxon>Clostridia</taxon>
        <taxon>Lachnospirales</taxon>
        <taxon>Lachnospiraceae</taxon>
        <taxon>Lachnoanaerobaculum</taxon>
    </lineage>
</organism>